<dbReference type="PANTHER" id="PTHR40455">
    <property type="entry name" value="ANTITOXIN HIGA"/>
    <property type="match status" value="1"/>
</dbReference>
<dbReference type="GeneID" id="69601956"/>
<dbReference type="EMBL" id="UFTT01000002">
    <property type="protein sequence ID" value="SUV65407.1"/>
    <property type="molecule type" value="Genomic_DNA"/>
</dbReference>
<proteinExistence type="predicted"/>
<protein>
    <submittedName>
        <fullName evidence="1">Predicted transcription regulator containing HTH domain</fullName>
    </submittedName>
</protein>
<dbReference type="AlphaFoldDB" id="A0A0E8E632"/>
<dbReference type="RefSeq" id="WP_023852897.1">
    <property type="nucleotide sequence ID" value="NZ_AP024746.1"/>
</dbReference>
<evidence type="ECO:0000313" key="1">
    <source>
        <dbReference type="EMBL" id="SUV65407.1"/>
    </source>
</evidence>
<accession>A0A0E8E632</accession>
<dbReference type="GO" id="GO:0001046">
    <property type="term" value="F:core promoter sequence-specific DNA binding"/>
    <property type="evidence" value="ECO:0007669"/>
    <property type="project" value="TreeGrafter"/>
</dbReference>
<organism evidence="1 2">
    <name type="scientific">Bordetella pertussis</name>
    <dbReference type="NCBI Taxonomy" id="520"/>
    <lineage>
        <taxon>Bacteria</taxon>
        <taxon>Pseudomonadati</taxon>
        <taxon>Pseudomonadota</taxon>
        <taxon>Betaproteobacteria</taxon>
        <taxon>Burkholderiales</taxon>
        <taxon>Alcaligenaceae</taxon>
        <taxon>Bordetella</taxon>
    </lineage>
</organism>
<dbReference type="Proteomes" id="UP000255014">
    <property type="component" value="Unassembled WGS sequence"/>
</dbReference>
<dbReference type="PANTHER" id="PTHR40455:SF1">
    <property type="entry name" value="ANTITOXIN HIGA"/>
    <property type="match status" value="1"/>
</dbReference>
<dbReference type="InterPro" id="IPR039060">
    <property type="entry name" value="Antitox_HigA"/>
</dbReference>
<sequence length="135" mass="15230">MEIRPVRTEADYKSALKEISRLMESDPELGTPDGDRLDVLATLVQAYEARHYPIDLPDPVEAIKFRMEQGGLTPKGLEPMIGKRNRVYEVLNRKRGLTLPMIWRLHTELGIPAESLIRSPAPPRCELSIGCIRPG</sequence>
<name>A0A0E8E632_BORPT</name>
<gene>
    <name evidence="1" type="ORF">NCTC10911_02456</name>
</gene>
<evidence type="ECO:0000313" key="2">
    <source>
        <dbReference type="Proteomes" id="UP000255014"/>
    </source>
</evidence>
<reference evidence="1 2" key="1">
    <citation type="submission" date="2018-06" db="EMBL/GenBank/DDBJ databases">
        <authorList>
            <consortium name="Pathogen Informatics"/>
            <person name="Doyle S."/>
        </authorList>
    </citation>
    <scope>NUCLEOTIDE SEQUENCE [LARGE SCALE GENOMIC DNA]</scope>
    <source>
        <strain evidence="1 2">NCTC10911</strain>
    </source>
</reference>
<dbReference type="GO" id="GO:0006355">
    <property type="term" value="P:regulation of DNA-templated transcription"/>
    <property type="evidence" value="ECO:0007669"/>
    <property type="project" value="InterPro"/>
</dbReference>